<dbReference type="OrthoDB" id="2636404at2759"/>
<keyword evidence="3" id="KW-1185">Reference proteome</keyword>
<keyword evidence="1" id="KW-0472">Membrane</keyword>
<evidence type="ECO:0000256" key="1">
    <source>
        <dbReference type="SAM" id="Phobius"/>
    </source>
</evidence>
<protein>
    <submittedName>
        <fullName evidence="2">Unplaced genomic scaffold scaffold_8, whole genome shotgun sequence</fullName>
    </submittedName>
</protein>
<dbReference type="HOGENOM" id="CLU_1180621_0_0_1"/>
<gene>
    <name evidence="2" type="ORF">PISMIDRAFT_585053</name>
</gene>
<organism evidence="2 3">
    <name type="scientific">Pisolithus microcarpus 441</name>
    <dbReference type="NCBI Taxonomy" id="765257"/>
    <lineage>
        <taxon>Eukaryota</taxon>
        <taxon>Fungi</taxon>
        <taxon>Dikarya</taxon>
        <taxon>Basidiomycota</taxon>
        <taxon>Agaricomycotina</taxon>
        <taxon>Agaricomycetes</taxon>
        <taxon>Agaricomycetidae</taxon>
        <taxon>Boletales</taxon>
        <taxon>Sclerodermatineae</taxon>
        <taxon>Pisolithaceae</taxon>
        <taxon>Pisolithus</taxon>
    </lineage>
</organism>
<evidence type="ECO:0000313" key="2">
    <source>
        <dbReference type="EMBL" id="KIK28499.1"/>
    </source>
</evidence>
<feature type="transmembrane region" description="Helical" evidence="1">
    <location>
        <begin position="177"/>
        <end position="200"/>
    </location>
</feature>
<dbReference type="Proteomes" id="UP000054018">
    <property type="component" value="Unassembled WGS sequence"/>
</dbReference>
<evidence type="ECO:0000313" key="3">
    <source>
        <dbReference type="Proteomes" id="UP000054018"/>
    </source>
</evidence>
<keyword evidence="1" id="KW-1133">Transmembrane helix</keyword>
<feature type="transmembrane region" description="Helical" evidence="1">
    <location>
        <begin position="35"/>
        <end position="55"/>
    </location>
</feature>
<sequence>MTTTATAAALIVCLRGPRAFVPRVPRNKYKSSTTIYPSPTLMLTVVFFILLAYLAPAAILHGQVALLAVTPSTILTQPGSNQQVDGPTLCAGLLGSCSKPYNAAGLTCTTPYISPAYTMPVFTTNTPSSVLAIPPAVTWAFLAVALGFTFACFVMYCAIFFRHLIVSFWEKPVVQKLFAWIGFGSFLVGIASFFVLRIFLDALHLCLSNAWNVIMVWLSGQTGQRRTEEALCKRE</sequence>
<name>A0A0C9ZR31_9AGAM</name>
<dbReference type="AlphaFoldDB" id="A0A0C9ZR31"/>
<keyword evidence="1" id="KW-0812">Transmembrane</keyword>
<reference evidence="3" key="2">
    <citation type="submission" date="2015-01" db="EMBL/GenBank/DDBJ databases">
        <title>Evolutionary Origins and Diversification of the Mycorrhizal Mutualists.</title>
        <authorList>
            <consortium name="DOE Joint Genome Institute"/>
            <consortium name="Mycorrhizal Genomics Consortium"/>
            <person name="Kohler A."/>
            <person name="Kuo A."/>
            <person name="Nagy L.G."/>
            <person name="Floudas D."/>
            <person name="Copeland A."/>
            <person name="Barry K.W."/>
            <person name="Cichocki N."/>
            <person name="Veneault-Fourrey C."/>
            <person name="LaButti K."/>
            <person name="Lindquist E.A."/>
            <person name="Lipzen A."/>
            <person name="Lundell T."/>
            <person name="Morin E."/>
            <person name="Murat C."/>
            <person name="Riley R."/>
            <person name="Ohm R."/>
            <person name="Sun H."/>
            <person name="Tunlid A."/>
            <person name="Henrissat B."/>
            <person name="Grigoriev I.V."/>
            <person name="Hibbett D.S."/>
            <person name="Martin F."/>
        </authorList>
    </citation>
    <scope>NUCLEOTIDE SEQUENCE [LARGE SCALE GENOMIC DNA]</scope>
    <source>
        <strain evidence="3">441</strain>
    </source>
</reference>
<accession>A0A0C9ZR31</accession>
<reference evidence="2 3" key="1">
    <citation type="submission" date="2014-04" db="EMBL/GenBank/DDBJ databases">
        <authorList>
            <consortium name="DOE Joint Genome Institute"/>
            <person name="Kuo A."/>
            <person name="Kohler A."/>
            <person name="Costa M.D."/>
            <person name="Nagy L.G."/>
            <person name="Floudas D."/>
            <person name="Copeland A."/>
            <person name="Barry K.W."/>
            <person name="Cichocki N."/>
            <person name="Veneault-Fourrey C."/>
            <person name="LaButti K."/>
            <person name="Lindquist E.A."/>
            <person name="Lipzen A."/>
            <person name="Lundell T."/>
            <person name="Morin E."/>
            <person name="Murat C."/>
            <person name="Sun H."/>
            <person name="Tunlid A."/>
            <person name="Henrissat B."/>
            <person name="Grigoriev I.V."/>
            <person name="Hibbett D.S."/>
            <person name="Martin F."/>
            <person name="Nordberg H.P."/>
            <person name="Cantor M.N."/>
            <person name="Hua S.X."/>
        </authorList>
    </citation>
    <scope>NUCLEOTIDE SEQUENCE [LARGE SCALE GENOMIC DNA]</scope>
    <source>
        <strain evidence="2 3">441</strain>
    </source>
</reference>
<proteinExistence type="predicted"/>
<dbReference type="EMBL" id="KN833692">
    <property type="protein sequence ID" value="KIK28499.1"/>
    <property type="molecule type" value="Genomic_DNA"/>
</dbReference>
<feature type="transmembrane region" description="Helical" evidence="1">
    <location>
        <begin position="139"/>
        <end position="165"/>
    </location>
</feature>